<feature type="region of interest" description="Disordered" evidence="1">
    <location>
        <begin position="1"/>
        <end position="27"/>
    </location>
</feature>
<dbReference type="Gene3D" id="1.20.1640.10">
    <property type="entry name" value="Multidrug efflux transporter AcrB transmembrane domain"/>
    <property type="match status" value="1"/>
</dbReference>
<dbReference type="KEGG" id="bban:J4G43_048800"/>
<feature type="compositionally biased region" description="Polar residues" evidence="1">
    <location>
        <begin position="1"/>
        <end position="14"/>
    </location>
</feature>
<name>A0A9X9XX51_9BRAD</name>
<sequence>MAAITSANWANQRRQPTKPAGNGGANRDTANASYTGLSNLSTLFGIVLAIGIVVDDAIVVVESVSREIEVGLPPRDAAIMRPVSPGSSDAGMNTDISTRVMPTMGPNNSVIALMVKPNAAIAAKAPMMVTGIVVAGTSEARQSCRNSKMTISTSTPASPSVL</sequence>
<dbReference type="Proteomes" id="UP000664702">
    <property type="component" value="Chromosome"/>
</dbReference>
<dbReference type="Pfam" id="PF00873">
    <property type="entry name" value="ACR_tran"/>
    <property type="match status" value="1"/>
</dbReference>
<dbReference type="GO" id="GO:0042910">
    <property type="term" value="F:xenobiotic transmembrane transporter activity"/>
    <property type="evidence" value="ECO:0007669"/>
    <property type="project" value="TreeGrafter"/>
</dbReference>
<dbReference type="AntiFam" id="ANF00215">
    <property type="entry name" value="Shadow ORF (opposite nolG)"/>
</dbReference>
<gene>
    <name evidence="2" type="ORF">J4G43_048800</name>
</gene>
<evidence type="ECO:0000256" key="1">
    <source>
        <dbReference type="SAM" id="MobiDB-lite"/>
    </source>
</evidence>
<dbReference type="PANTHER" id="PTHR32063">
    <property type="match status" value="1"/>
</dbReference>
<reference evidence="2 3" key="1">
    <citation type="journal article" date="2022" name="Int. J. Syst. Evol. Microbiol.">
        <title>Strains of Bradyrhizobium barranii sp. nov. associated with legumes native to Canada are symbionts of soybeans and belong to different subspecies (subsp. barranii subsp. nov. and subsp. apii subsp. nov.) and symbiovars (sv. glycinearum and sv. septentrionale).</title>
        <authorList>
            <person name="Bromfield E.S.P."/>
            <person name="Cloutier S."/>
            <person name="Wasai-Hara S."/>
            <person name="Minamisawa K."/>
        </authorList>
    </citation>
    <scope>NUCLEOTIDE SEQUENCE [LARGE SCALE GENOMIC DNA]</scope>
    <source>
        <strain evidence="2 3">144S4</strain>
    </source>
</reference>
<dbReference type="GO" id="GO:0005886">
    <property type="term" value="C:plasma membrane"/>
    <property type="evidence" value="ECO:0007669"/>
    <property type="project" value="TreeGrafter"/>
</dbReference>
<dbReference type="InterPro" id="IPR001036">
    <property type="entry name" value="Acrflvin-R"/>
</dbReference>
<accession>A0A9X9XX51</accession>
<protein>
    <submittedName>
        <fullName evidence="2">Efflux RND transporter permease subunit</fullName>
    </submittedName>
</protein>
<proteinExistence type="predicted"/>
<evidence type="ECO:0000313" key="3">
    <source>
        <dbReference type="Proteomes" id="UP000664702"/>
    </source>
</evidence>
<organism evidence="2 3">
    <name type="scientific">Bradyrhizobium barranii subsp. barranii</name>
    <dbReference type="NCBI Taxonomy" id="2823807"/>
    <lineage>
        <taxon>Bacteria</taxon>
        <taxon>Pseudomonadati</taxon>
        <taxon>Pseudomonadota</taxon>
        <taxon>Alphaproteobacteria</taxon>
        <taxon>Hyphomicrobiales</taxon>
        <taxon>Nitrobacteraceae</taxon>
        <taxon>Bradyrhizobium</taxon>
        <taxon>Bradyrhizobium barranii</taxon>
    </lineage>
</organism>
<dbReference type="PANTHER" id="PTHR32063:SF13">
    <property type="entry name" value="MULTIDRUG EFFLUX PUMP SUBUNIT ACRB-RELATED"/>
    <property type="match status" value="1"/>
</dbReference>
<evidence type="ECO:0000313" key="2">
    <source>
        <dbReference type="EMBL" id="UEM12245.1"/>
    </source>
</evidence>
<dbReference type="EMBL" id="CP086136">
    <property type="protein sequence ID" value="UEM12245.1"/>
    <property type="molecule type" value="Genomic_DNA"/>
</dbReference>
<dbReference type="SUPFAM" id="SSF82866">
    <property type="entry name" value="Multidrug efflux transporter AcrB transmembrane domain"/>
    <property type="match status" value="1"/>
</dbReference>
<dbReference type="AlphaFoldDB" id="A0A9X9XX51"/>